<dbReference type="InterPro" id="IPR036644">
    <property type="entry name" value="FTR_bsu_sf"/>
</dbReference>
<evidence type="ECO:0000313" key="16">
    <source>
        <dbReference type="Proteomes" id="UP000245934"/>
    </source>
</evidence>
<dbReference type="SUPFAM" id="SSF57662">
    <property type="entry name" value="Ferredoxin thioredoxin reductase (FTR), catalytic beta chain"/>
    <property type="match status" value="1"/>
</dbReference>
<comment type="similarity">
    <text evidence="3">Belongs to the ferredoxin thioredoxin reductase beta subunit family.</text>
</comment>
<protein>
    <recommendedName>
        <fullName evidence="4">ferredoxin:thioredoxin reductase</fullName>
        <ecNumber evidence="4">1.8.7.2</ecNumber>
    </recommendedName>
    <alternativeName>
        <fullName evidence="12">Ferredoxin-thioredoxin reductase subunit B</fullName>
    </alternativeName>
</protein>
<comment type="function">
    <text evidence="2">Catalytic subunit of the ferredoxin-thioredoxin reductase (FTR), which catalyzes the two-electron reduction of thioredoxins by the electrons provided by reduced ferredoxin.</text>
</comment>
<proteinExistence type="inferred from homology"/>
<keyword evidence="8" id="KW-0408">Iron</keyword>
<sequence length="167" mass="18924">MISTVVSPEKVERRLKILDSEAKQSGYFLNPDMDFTRGLVEGLILNAERYGYESCPCRLSFGEKEKDLDIICPCDYRDDDLSEYGACFCGLYLSESLINKNSPAPVVPERRPSLHDRNLQPVNATIPGQLPYPVFRCKVCGYLCARTSPPEKCPICKADKDRFEIFI</sequence>
<evidence type="ECO:0000256" key="12">
    <source>
        <dbReference type="ARBA" id="ARBA00030295"/>
    </source>
</evidence>
<evidence type="ECO:0000259" key="14">
    <source>
        <dbReference type="PROSITE" id="PS50903"/>
    </source>
</evidence>
<evidence type="ECO:0000256" key="2">
    <source>
        <dbReference type="ARBA" id="ARBA00003945"/>
    </source>
</evidence>
<dbReference type="RefSeq" id="WP_109940148.1">
    <property type="nucleotide sequence ID" value="NZ_CP176366.1"/>
</dbReference>
<comment type="catalytic activity">
    <reaction evidence="13">
        <text>[thioredoxin]-disulfide + 2 reduced [2Fe-2S]-[ferredoxin] + 2 H(+) = [thioredoxin]-dithiol + 2 oxidized [2Fe-2S]-[ferredoxin]</text>
        <dbReference type="Rhea" id="RHEA:42336"/>
        <dbReference type="Rhea" id="RHEA-COMP:10000"/>
        <dbReference type="Rhea" id="RHEA-COMP:10001"/>
        <dbReference type="Rhea" id="RHEA-COMP:10698"/>
        <dbReference type="Rhea" id="RHEA-COMP:10700"/>
        <dbReference type="ChEBI" id="CHEBI:15378"/>
        <dbReference type="ChEBI" id="CHEBI:29950"/>
        <dbReference type="ChEBI" id="CHEBI:33737"/>
        <dbReference type="ChEBI" id="CHEBI:33738"/>
        <dbReference type="ChEBI" id="CHEBI:50058"/>
        <dbReference type="EC" id="1.8.7.2"/>
    </reaction>
</comment>
<dbReference type="GO" id="GO:0051539">
    <property type="term" value="F:4 iron, 4 sulfur cluster binding"/>
    <property type="evidence" value="ECO:0007669"/>
    <property type="project" value="UniProtKB-KW"/>
</dbReference>
<dbReference type="GO" id="GO:0005506">
    <property type="term" value="F:iron ion binding"/>
    <property type="evidence" value="ECO:0007669"/>
    <property type="project" value="InterPro"/>
</dbReference>
<comment type="cofactor">
    <cofactor evidence="1">
        <name>[4Fe-4S] cluster</name>
        <dbReference type="ChEBI" id="CHEBI:49883"/>
    </cofactor>
</comment>
<keyword evidence="6" id="KW-0479">Metal-binding</keyword>
<dbReference type="Gene3D" id="3.90.460.10">
    <property type="entry name" value="Ferredoxin thioredoxin reductase catalytic beta subunit"/>
    <property type="match status" value="1"/>
</dbReference>
<evidence type="ECO:0000256" key="7">
    <source>
        <dbReference type="ARBA" id="ARBA00023002"/>
    </source>
</evidence>
<evidence type="ECO:0000256" key="5">
    <source>
        <dbReference type="ARBA" id="ARBA00022485"/>
    </source>
</evidence>
<dbReference type="EMBL" id="QGMZ01000011">
    <property type="protein sequence ID" value="PWR75287.1"/>
    <property type="molecule type" value="Genomic_DNA"/>
</dbReference>
<dbReference type="EC" id="1.8.7.2" evidence="4"/>
<accession>A0A2V2NFW5</accession>
<keyword evidence="7" id="KW-0560">Oxidoreductase</keyword>
<evidence type="ECO:0000256" key="1">
    <source>
        <dbReference type="ARBA" id="ARBA00001966"/>
    </source>
</evidence>
<dbReference type="SUPFAM" id="SSF57802">
    <property type="entry name" value="Rubredoxin-like"/>
    <property type="match status" value="1"/>
</dbReference>
<reference evidence="15 16" key="1">
    <citation type="submission" date="2018-05" db="EMBL/GenBank/DDBJ databases">
        <title>Draft genome of Methanospirillum stamsii Pt1.</title>
        <authorList>
            <person name="Dueholm M.S."/>
            <person name="Nielsen P.H."/>
            <person name="Bakmann L.F."/>
            <person name="Otzen D.E."/>
        </authorList>
    </citation>
    <scope>NUCLEOTIDE SEQUENCE [LARGE SCALE GENOMIC DNA]</scope>
    <source>
        <strain evidence="15 16">Pt1</strain>
    </source>
</reference>
<evidence type="ECO:0000256" key="11">
    <source>
        <dbReference type="ARBA" id="ARBA00026011"/>
    </source>
</evidence>
<dbReference type="PANTHER" id="PTHR35113">
    <property type="entry name" value="FERREDOXIN-THIOREDOXIN REDUCTASE CATALYTIC CHAIN, CHLOROPLASTIC"/>
    <property type="match status" value="1"/>
</dbReference>
<dbReference type="GeneID" id="97610790"/>
<evidence type="ECO:0000256" key="13">
    <source>
        <dbReference type="ARBA" id="ARBA00048150"/>
    </source>
</evidence>
<dbReference type="Gene3D" id="2.20.28.10">
    <property type="match status" value="1"/>
</dbReference>
<dbReference type="Pfam" id="PF02943">
    <property type="entry name" value="FeThRed_B"/>
    <property type="match status" value="1"/>
</dbReference>
<dbReference type="InterPro" id="IPR048574">
    <property type="entry name" value="RUBY_RBDX"/>
</dbReference>
<keyword evidence="5" id="KW-0004">4Fe-4S</keyword>
<comment type="caution">
    <text evidence="15">The sequence shown here is derived from an EMBL/GenBank/DDBJ whole genome shotgun (WGS) entry which is preliminary data.</text>
</comment>
<dbReference type="PANTHER" id="PTHR35113:SF1">
    <property type="entry name" value="FERREDOXIN-THIOREDOXIN REDUCTASE CATALYTIC CHAIN, CHLOROPLASTIC"/>
    <property type="match status" value="1"/>
</dbReference>
<evidence type="ECO:0000256" key="8">
    <source>
        <dbReference type="ARBA" id="ARBA00023004"/>
    </source>
</evidence>
<organism evidence="15 16">
    <name type="scientific">Methanospirillum stamsii</name>
    <dbReference type="NCBI Taxonomy" id="1277351"/>
    <lineage>
        <taxon>Archaea</taxon>
        <taxon>Methanobacteriati</taxon>
        <taxon>Methanobacteriota</taxon>
        <taxon>Stenosarchaea group</taxon>
        <taxon>Methanomicrobia</taxon>
        <taxon>Methanomicrobiales</taxon>
        <taxon>Methanospirillaceae</taxon>
        <taxon>Methanospirillum</taxon>
    </lineage>
</organism>
<comment type="subunit">
    <text evidence="11">Heterodimer of subunit A (variable subunit) and subunit B (catalytic subunit). Heterodimeric FTR forms a complex with ferredoxin and thioredoxin.</text>
</comment>
<keyword evidence="9" id="KW-0411">Iron-sulfur</keyword>
<dbReference type="PROSITE" id="PS50903">
    <property type="entry name" value="RUBREDOXIN_LIKE"/>
    <property type="match status" value="1"/>
</dbReference>
<evidence type="ECO:0000313" key="15">
    <source>
        <dbReference type="EMBL" id="PWR75287.1"/>
    </source>
</evidence>
<gene>
    <name evidence="15" type="ORF">DLD82_05755</name>
</gene>
<evidence type="ECO:0000256" key="6">
    <source>
        <dbReference type="ARBA" id="ARBA00022723"/>
    </source>
</evidence>
<evidence type="ECO:0000256" key="10">
    <source>
        <dbReference type="ARBA" id="ARBA00023157"/>
    </source>
</evidence>
<dbReference type="GO" id="GO:0016730">
    <property type="term" value="F:oxidoreductase activity, acting on iron-sulfur proteins as donors"/>
    <property type="evidence" value="ECO:0007669"/>
    <property type="project" value="InterPro"/>
</dbReference>
<dbReference type="Proteomes" id="UP000245934">
    <property type="component" value="Unassembled WGS sequence"/>
</dbReference>
<name>A0A2V2NFW5_9EURY</name>
<dbReference type="InterPro" id="IPR004209">
    <property type="entry name" value="FTR_bsu"/>
</dbReference>
<keyword evidence="16" id="KW-1185">Reference proteome</keyword>
<evidence type="ECO:0000256" key="9">
    <source>
        <dbReference type="ARBA" id="ARBA00023014"/>
    </source>
</evidence>
<dbReference type="OrthoDB" id="45654at2157"/>
<evidence type="ECO:0000256" key="3">
    <source>
        <dbReference type="ARBA" id="ARBA00007941"/>
    </source>
</evidence>
<evidence type="ECO:0000256" key="4">
    <source>
        <dbReference type="ARBA" id="ARBA00012358"/>
    </source>
</evidence>
<keyword evidence="10" id="KW-1015">Disulfide bond</keyword>
<dbReference type="Pfam" id="PF21349">
    <property type="entry name" value="RUBY_RBDX"/>
    <property type="match status" value="1"/>
</dbReference>
<dbReference type="AlphaFoldDB" id="A0A2V2NFW5"/>
<dbReference type="InterPro" id="IPR024934">
    <property type="entry name" value="Rubredoxin-like_dom"/>
</dbReference>
<feature type="domain" description="Rubredoxin-like" evidence="14">
    <location>
        <begin position="132"/>
        <end position="166"/>
    </location>
</feature>